<reference evidence="3 5" key="2">
    <citation type="submission" date="2018-08" db="EMBL/GenBank/DDBJ databases">
        <title>Genomic Encyclopedia of Archaeal and Bacterial Type Strains, Phase II (KMG-II): from individual species to whole genera.</title>
        <authorList>
            <person name="Goeker M."/>
        </authorList>
    </citation>
    <scope>NUCLEOTIDE SEQUENCE [LARGE SCALE GENOMIC DNA]</scope>
    <source>
        <strain evidence="3 5">DSM 2261</strain>
    </source>
</reference>
<keyword evidence="1" id="KW-0732">Signal</keyword>
<proteinExistence type="predicted"/>
<keyword evidence="5" id="KW-1185">Reference proteome</keyword>
<dbReference type="Gene3D" id="3.40.50.1820">
    <property type="entry name" value="alpha/beta hydrolase"/>
    <property type="match status" value="1"/>
</dbReference>
<dbReference type="Proteomes" id="UP000035579">
    <property type="component" value="Chromosome"/>
</dbReference>
<organism evidence="2 4">
    <name type="scientific">Archangium gephyra</name>
    <dbReference type="NCBI Taxonomy" id="48"/>
    <lineage>
        <taxon>Bacteria</taxon>
        <taxon>Pseudomonadati</taxon>
        <taxon>Myxococcota</taxon>
        <taxon>Myxococcia</taxon>
        <taxon>Myxococcales</taxon>
        <taxon>Cystobacterineae</taxon>
        <taxon>Archangiaceae</taxon>
        <taxon>Archangium</taxon>
    </lineage>
</organism>
<dbReference type="InterPro" id="IPR000801">
    <property type="entry name" value="Esterase-like"/>
</dbReference>
<evidence type="ECO:0000313" key="2">
    <source>
        <dbReference type="EMBL" id="AKJ06545.1"/>
    </source>
</evidence>
<accession>A0AAC8QG90</accession>
<dbReference type="GO" id="GO:0016787">
    <property type="term" value="F:hydrolase activity"/>
    <property type="evidence" value="ECO:0007669"/>
    <property type="project" value="UniProtKB-KW"/>
</dbReference>
<dbReference type="InterPro" id="IPR029058">
    <property type="entry name" value="AB_hydrolase_fold"/>
</dbReference>
<name>A0AAC8QG90_9BACT</name>
<evidence type="ECO:0000313" key="4">
    <source>
        <dbReference type="Proteomes" id="UP000035579"/>
    </source>
</evidence>
<dbReference type="AlphaFoldDB" id="A0AAC8QG90"/>
<protein>
    <submittedName>
        <fullName evidence="3">Alpha/beta superfamily hydrolase</fullName>
    </submittedName>
    <submittedName>
        <fullName evidence="2">Esterase</fullName>
    </submittedName>
</protein>
<sequence length="367" mass="40358">MSDSFTRRTGLLAAILLLAMSTAAEATTVRVFYDVGYGNRISIRGSKAPLSWTTGTNATWNTGNIWTLSWANTVGDVEVKPLINDATWSTGANYRIKAGATVDIYPFFGPASGQLRTVSNFYSPQFNNSRTLTIYLPPSYSENPLKRYPVLYAHDGQNLFNAARATYGVEWRMDETANSLIGNGSMDEVIIVGMDHGDANRIYEYTPCCDAQYGGGGADKHERFILDTVKPFIDQNYRTLSAKANTALIGSSLGGLVSFYVGRRNPTVFGKLAAMSSSFWWNNQALTQQVEASTTKVAVKFYIDAGTSSDGLTETTRMRDALVADGYVQGNDLYYYVAQGAGHNESSWAARLNIPLTYLFPWQSTVY</sequence>
<dbReference type="PANTHER" id="PTHR48098:SF6">
    <property type="entry name" value="FERRI-BACILLIBACTIN ESTERASE BESA"/>
    <property type="match status" value="1"/>
</dbReference>
<gene>
    <name evidence="2" type="ORF">AA314_08171</name>
    <name evidence="3" type="ORF">ATI61_105469</name>
</gene>
<dbReference type="InterPro" id="IPR050583">
    <property type="entry name" value="Mycobacterial_A85_antigen"/>
</dbReference>
<evidence type="ECO:0000313" key="5">
    <source>
        <dbReference type="Proteomes" id="UP000256345"/>
    </source>
</evidence>
<dbReference type="EMBL" id="QUMU01000005">
    <property type="protein sequence ID" value="REG32141.1"/>
    <property type="molecule type" value="Genomic_DNA"/>
</dbReference>
<evidence type="ECO:0000256" key="1">
    <source>
        <dbReference type="SAM" id="SignalP"/>
    </source>
</evidence>
<evidence type="ECO:0000313" key="3">
    <source>
        <dbReference type="EMBL" id="REG32141.1"/>
    </source>
</evidence>
<dbReference type="Pfam" id="PF00756">
    <property type="entry name" value="Esterase"/>
    <property type="match status" value="1"/>
</dbReference>
<dbReference type="SUPFAM" id="SSF53474">
    <property type="entry name" value="alpha/beta-Hydrolases"/>
    <property type="match status" value="1"/>
</dbReference>
<dbReference type="EMBL" id="CP011509">
    <property type="protein sequence ID" value="AKJ06545.1"/>
    <property type="molecule type" value="Genomic_DNA"/>
</dbReference>
<reference evidence="2 4" key="1">
    <citation type="submission" date="2015-05" db="EMBL/GenBank/DDBJ databases">
        <title>Genome assembly of Archangium gephyra DSM 2261.</title>
        <authorList>
            <person name="Sharma G."/>
            <person name="Subramanian S."/>
        </authorList>
    </citation>
    <scope>NUCLEOTIDE SEQUENCE [LARGE SCALE GENOMIC DNA]</scope>
    <source>
        <strain evidence="2 4">DSM 2261</strain>
    </source>
</reference>
<dbReference type="Proteomes" id="UP000256345">
    <property type="component" value="Unassembled WGS sequence"/>
</dbReference>
<feature type="signal peptide" evidence="1">
    <location>
        <begin position="1"/>
        <end position="26"/>
    </location>
</feature>
<keyword evidence="3" id="KW-0378">Hydrolase</keyword>
<dbReference type="KEGG" id="age:AA314_08171"/>
<feature type="chain" id="PRO_5042010942" evidence="1">
    <location>
        <begin position="27"/>
        <end position="367"/>
    </location>
</feature>
<dbReference type="PANTHER" id="PTHR48098">
    <property type="entry name" value="ENTEROCHELIN ESTERASE-RELATED"/>
    <property type="match status" value="1"/>
</dbReference>